<dbReference type="CDD" id="cd20214">
    <property type="entry name" value="PFM_CEL-III-like"/>
    <property type="match status" value="1"/>
</dbReference>
<keyword evidence="1" id="KW-0732">Signal</keyword>
<dbReference type="Gene3D" id="2.80.10.50">
    <property type="match status" value="2"/>
</dbReference>
<dbReference type="Gene3D" id="3.30.1750.10">
    <property type="entry name" value="Hemolytic lectin CEL-III, C-terminal domain"/>
    <property type="match status" value="1"/>
</dbReference>
<feature type="domain" description="Ricin B lectin" evidence="2">
    <location>
        <begin position="175"/>
        <end position="308"/>
    </location>
</feature>
<dbReference type="InterPro" id="IPR000772">
    <property type="entry name" value="Ricin_B_lectin"/>
</dbReference>
<protein>
    <recommendedName>
        <fullName evidence="2">Ricin B lectin domain-containing protein</fullName>
    </recommendedName>
</protein>
<evidence type="ECO:0000313" key="3">
    <source>
        <dbReference type="EMBL" id="ACJ64657.1"/>
    </source>
</evidence>
<dbReference type="InterPro" id="IPR035992">
    <property type="entry name" value="Ricin_B-like_lectins"/>
</dbReference>
<feature type="signal peptide" evidence="1">
    <location>
        <begin position="1"/>
        <end position="19"/>
    </location>
</feature>
<dbReference type="OrthoDB" id="5970504at2759"/>
<feature type="chain" id="PRO_5002861707" description="Ricin B lectin domain-containing protein" evidence="1">
    <location>
        <begin position="20"/>
        <end position="481"/>
    </location>
</feature>
<dbReference type="EMBL" id="EU863777">
    <property type="protein sequence ID" value="ACJ64657.1"/>
    <property type="molecule type" value="mRNA"/>
</dbReference>
<dbReference type="CDD" id="cd23419">
    <property type="entry name" value="beta-trefoil_Ricin_CELIII-like_rpt1"/>
    <property type="match status" value="1"/>
</dbReference>
<dbReference type="InterPro" id="IPR028988">
    <property type="entry name" value="CEL-III_C_sf"/>
</dbReference>
<dbReference type="Pfam" id="PF00652">
    <property type="entry name" value="Ricin_B_lectin"/>
    <property type="match status" value="2"/>
</dbReference>
<dbReference type="SMART" id="SM00458">
    <property type="entry name" value="RICIN"/>
    <property type="match status" value="2"/>
</dbReference>
<feature type="domain" description="Ricin B lectin" evidence="2">
    <location>
        <begin position="30"/>
        <end position="166"/>
    </location>
</feature>
<accession>B7T137</accession>
<organism evidence="3">
    <name type="scientific">Acropora millepora</name>
    <name type="common">Staghorn coral</name>
    <name type="synonym">Heteropora millepora</name>
    <dbReference type="NCBI Taxonomy" id="45264"/>
    <lineage>
        <taxon>Eukaryota</taxon>
        <taxon>Metazoa</taxon>
        <taxon>Cnidaria</taxon>
        <taxon>Anthozoa</taxon>
        <taxon>Hexacorallia</taxon>
        <taxon>Scleractinia</taxon>
        <taxon>Astrocoeniina</taxon>
        <taxon>Acroporidae</taxon>
        <taxon>Acropora</taxon>
    </lineage>
</organism>
<dbReference type="PROSITE" id="PS50231">
    <property type="entry name" value="RICIN_B_LECTIN"/>
    <property type="match status" value="3"/>
</dbReference>
<dbReference type="AlphaFoldDB" id="B7T137"/>
<evidence type="ECO:0000256" key="1">
    <source>
        <dbReference type="SAM" id="SignalP"/>
    </source>
</evidence>
<sequence>MSNILYLIVFTGFFPTAASQVNCVNPIEIGEVRVLKSQKCIDISGDSGQGDVQAYGCESSDDQQLIMCGDGTIRNMKSNNCFSAGTTGSGNVISTTCVLFPTIPEYQKWKYGKSITFKDGGGITQEAREIINMKSGKCLDVAGSEGSGNIATYACSGEQDQYFYFRSRGKLLAHGRLVVQKSGLCLDVSGDQGGQGLEDNDVLIHNCEKAPDQFFSFYQNGELVNDKSRLCLDVKGIGGTGNVLMHECGGTDDQMWSQPKQYCDGDYCSFMNKASEECLDVAGNEASIGSNVLTYSCDGAPDQRFKWDSGDWVTPTAEWDLVGCNQNGKVTQEISNQISYSTTTSESAAVEIASAIETKTLFGSVSLSASAAYSLSKEWTRSQSQTTKITFTCENYDSGKPFVRGCMWQLEVTTKEQHAENEMRWTPQIVKCTRNQEEPKCPPFTRCLDEDCTQCEELPARRAYLGKRFFLNRNKKINSRV</sequence>
<evidence type="ECO:0000259" key="2">
    <source>
        <dbReference type="SMART" id="SM00458"/>
    </source>
</evidence>
<proteinExistence type="evidence at transcript level"/>
<dbReference type="SUPFAM" id="SSF111265">
    <property type="entry name" value="Hemolytic lectin CEL-III, C-terminal domain"/>
    <property type="match status" value="1"/>
</dbReference>
<dbReference type="SUPFAM" id="SSF50370">
    <property type="entry name" value="Ricin B-like lectins"/>
    <property type="match status" value="2"/>
</dbReference>
<dbReference type="TCDB" id="1.C.96.1.2">
    <property type="family name" value="the haemolytic lectin, cel-iii (cel-iii) family"/>
</dbReference>
<dbReference type="CAZy" id="CBM13">
    <property type="family name" value="Carbohydrate-Binding Module Family 13"/>
</dbReference>
<reference evidence="3" key="1">
    <citation type="journal article" date="2008" name="BMC Genomics">
        <title>Microarray analysis identifies candidate genes for key roles in coral development.</title>
        <authorList>
            <person name="Grasso L.C."/>
            <person name="Maindonald J."/>
            <person name="Rudd S."/>
            <person name="Hayward D.C."/>
            <person name="Saint R."/>
            <person name="Miller D.J."/>
            <person name="Ball E.E."/>
        </authorList>
    </citation>
    <scope>NUCLEOTIDE SEQUENCE</scope>
</reference>
<name>B7T137_ACRMI</name>